<organism evidence="3 6">
    <name type="scientific">Nephila pilipes</name>
    <name type="common">Giant wood spider</name>
    <name type="synonym">Nephila maculata</name>
    <dbReference type="NCBI Taxonomy" id="299642"/>
    <lineage>
        <taxon>Eukaryota</taxon>
        <taxon>Metazoa</taxon>
        <taxon>Ecdysozoa</taxon>
        <taxon>Arthropoda</taxon>
        <taxon>Chelicerata</taxon>
        <taxon>Arachnida</taxon>
        <taxon>Araneae</taxon>
        <taxon>Araneomorphae</taxon>
        <taxon>Entelegynae</taxon>
        <taxon>Araneoidea</taxon>
        <taxon>Nephilidae</taxon>
        <taxon>Nephila</taxon>
    </lineage>
</organism>
<dbReference type="EMBL" id="BMAW01015277">
    <property type="protein sequence ID" value="GFT42861.1"/>
    <property type="molecule type" value="Genomic_DNA"/>
</dbReference>
<evidence type="ECO:0000313" key="3">
    <source>
        <dbReference type="EMBL" id="GFS59183.1"/>
    </source>
</evidence>
<feature type="region of interest" description="Disordered" evidence="1">
    <location>
        <begin position="102"/>
        <end position="122"/>
    </location>
</feature>
<comment type="caution">
    <text evidence="3">The sequence shown here is derived from an EMBL/GenBank/DDBJ whole genome shotgun (WGS) entry which is preliminary data.</text>
</comment>
<keyword evidence="6" id="KW-1185">Reference proteome</keyword>
<gene>
    <name evidence="2" type="ORF">NPIL_107921</name>
    <name evidence="4" type="ORF">NPIL_228361</name>
    <name evidence="3" type="ORF">NPIL_319031</name>
    <name evidence="5" type="ORF">NPIL_580131</name>
</gene>
<sequence>MRTHLSPRHVLPSALLPSLLESKASLFSRLDSFGFSQPEVNFSFQHCSIWCTLFGNFLILFQNEIVHADDFECVSCELEVEYEHILGYSCSDIDENEIIEHSDPESDSEIGGHLSQPLGSIF</sequence>
<dbReference type="EMBL" id="BMAW01035593">
    <property type="protein sequence ID" value="GFU40257.1"/>
    <property type="molecule type" value="Genomic_DNA"/>
</dbReference>
<dbReference type="EMBL" id="BMAW01093196">
    <property type="protein sequence ID" value="GFS59183.1"/>
    <property type="molecule type" value="Genomic_DNA"/>
</dbReference>
<protein>
    <submittedName>
        <fullName evidence="3">Uncharacterized protein</fullName>
    </submittedName>
</protein>
<dbReference type="EMBL" id="BMAW01042899">
    <property type="protein sequence ID" value="GFS36671.1"/>
    <property type="molecule type" value="Genomic_DNA"/>
</dbReference>
<name>A0A8X6IV08_NEPPI</name>
<evidence type="ECO:0000256" key="1">
    <source>
        <dbReference type="SAM" id="MobiDB-lite"/>
    </source>
</evidence>
<evidence type="ECO:0000313" key="5">
    <source>
        <dbReference type="EMBL" id="GFU40257.1"/>
    </source>
</evidence>
<proteinExistence type="predicted"/>
<evidence type="ECO:0000313" key="2">
    <source>
        <dbReference type="EMBL" id="GFS36671.1"/>
    </source>
</evidence>
<dbReference type="AlphaFoldDB" id="A0A8X6IV08"/>
<accession>A0A8X6IV08</accession>
<evidence type="ECO:0000313" key="4">
    <source>
        <dbReference type="EMBL" id="GFT42861.1"/>
    </source>
</evidence>
<reference evidence="3" key="1">
    <citation type="submission" date="2020-08" db="EMBL/GenBank/DDBJ databases">
        <title>Multicomponent nature underlies the extraordinary mechanical properties of spider dragline silk.</title>
        <authorList>
            <person name="Kono N."/>
            <person name="Nakamura H."/>
            <person name="Mori M."/>
            <person name="Yoshida Y."/>
            <person name="Ohtoshi R."/>
            <person name="Malay A.D."/>
            <person name="Moran D.A.P."/>
            <person name="Tomita M."/>
            <person name="Numata K."/>
            <person name="Arakawa K."/>
        </authorList>
    </citation>
    <scope>NUCLEOTIDE SEQUENCE</scope>
</reference>
<evidence type="ECO:0000313" key="6">
    <source>
        <dbReference type="Proteomes" id="UP000887013"/>
    </source>
</evidence>
<dbReference type="Proteomes" id="UP000887013">
    <property type="component" value="Unassembled WGS sequence"/>
</dbReference>